<evidence type="ECO:0000313" key="6">
    <source>
        <dbReference type="EMBL" id="RUL63504.1"/>
    </source>
</evidence>
<dbReference type="Pfam" id="PF13364">
    <property type="entry name" value="BetaGal_ABD2"/>
    <property type="match status" value="1"/>
</dbReference>
<dbReference type="Pfam" id="PF03629">
    <property type="entry name" value="SASA"/>
    <property type="match status" value="2"/>
</dbReference>
<dbReference type="InterPro" id="IPR025300">
    <property type="entry name" value="BetaGal_jelly_roll_dom"/>
</dbReference>
<name>A0A3S0RSX7_9GAMM</name>
<dbReference type="InterPro" id="IPR036514">
    <property type="entry name" value="SGNH_hydro_sf"/>
</dbReference>
<gene>
    <name evidence="6" type="ORF">EKH79_13410</name>
</gene>
<dbReference type="GO" id="GO:0005975">
    <property type="term" value="P:carbohydrate metabolic process"/>
    <property type="evidence" value="ECO:0007669"/>
    <property type="project" value="TreeGrafter"/>
</dbReference>
<feature type="domain" description="Sialate O-acetylesterase" evidence="4">
    <location>
        <begin position="398"/>
        <end position="538"/>
    </location>
</feature>
<dbReference type="InterPro" id="IPR008979">
    <property type="entry name" value="Galactose-bd-like_sf"/>
</dbReference>
<feature type="region of interest" description="Disordered" evidence="3">
    <location>
        <begin position="249"/>
        <end position="272"/>
    </location>
</feature>
<evidence type="ECO:0000313" key="7">
    <source>
        <dbReference type="Proteomes" id="UP000267077"/>
    </source>
</evidence>
<evidence type="ECO:0000259" key="5">
    <source>
        <dbReference type="Pfam" id="PF13364"/>
    </source>
</evidence>
<dbReference type="InterPro" id="IPR005181">
    <property type="entry name" value="SASA"/>
</dbReference>
<accession>A0A3S0RSX7</accession>
<protein>
    <submittedName>
        <fullName evidence="6">9-O-acetylesterase</fullName>
    </submittedName>
</protein>
<evidence type="ECO:0000256" key="2">
    <source>
        <dbReference type="ARBA" id="ARBA00023295"/>
    </source>
</evidence>
<feature type="domain" description="Beta-galactosidase jelly roll" evidence="5">
    <location>
        <begin position="267"/>
        <end position="359"/>
    </location>
</feature>
<keyword evidence="1" id="KW-0378">Hydrolase</keyword>
<dbReference type="GO" id="GO:0004553">
    <property type="term" value="F:hydrolase activity, hydrolyzing O-glycosyl compounds"/>
    <property type="evidence" value="ECO:0007669"/>
    <property type="project" value="UniProtKB-ARBA"/>
</dbReference>
<dbReference type="EMBL" id="RYZR01000006">
    <property type="protein sequence ID" value="RUL63504.1"/>
    <property type="molecule type" value="Genomic_DNA"/>
</dbReference>
<reference evidence="6 7" key="1">
    <citation type="submission" date="2018-12" db="EMBL/GenBank/DDBJ databases">
        <title>Dyella dinghuensis sp. nov. DHOA06 and Dyella choica sp. nov. 4M-K27, isolated from forest soil.</title>
        <authorList>
            <person name="Qiu L.-H."/>
            <person name="Gao Z.-H."/>
        </authorList>
    </citation>
    <scope>NUCLEOTIDE SEQUENCE [LARGE SCALE GENOMIC DNA]</scope>
    <source>
        <strain evidence="6 7">DHOA06</strain>
    </source>
</reference>
<dbReference type="Gene3D" id="3.40.50.1110">
    <property type="entry name" value="SGNH hydrolase"/>
    <property type="match status" value="2"/>
</dbReference>
<dbReference type="OrthoDB" id="9795554at2"/>
<dbReference type="PANTHER" id="PTHR22901:SF0">
    <property type="entry name" value="SIALATE O-ACETYLESTERASE"/>
    <property type="match status" value="1"/>
</dbReference>
<organism evidence="6 7">
    <name type="scientific">Dyella dinghuensis</name>
    <dbReference type="NCBI Taxonomy" id="1920169"/>
    <lineage>
        <taxon>Bacteria</taxon>
        <taxon>Pseudomonadati</taxon>
        <taxon>Pseudomonadota</taxon>
        <taxon>Gammaproteobacteria</taxon>
        <taxon>Lysobacterales</taxon>
        <taxon>Rhodanobacteraceae</taxon>
        <taxon>Dyella</taxon>
    </lineage>
</organism>
<proteinExistence type="predicted"/>
<dbReference type="SUPFAM" id="SSF52266">
    <property type="entry name" value="SGNH hydrolase"/>
    <property type="match status" value="1"/>
</dbReference>
<dbReference type="PANTHER" id="PTHR22901">
    <property type="entry name" value="SIALATE O-ACETYLESTERASE"/>
    <property type="match status" value="1"/>
</dbReference>
<keyword evidence="7" id="KW-1185">Reference proteome</keyword>
<feature type="domain" description="Sialate O-acetylesterase" evidence="4">
    <location>
        <begin position="101"/>
        <end position="217"/>
    </location>
</feature>
<dbReference type="SUPFAM" id="SSF49785">
    <property type="entry name" value="Galactose-binding domain-like"/>
    <property type="match status" value="1"/>
</dbReference>
<sequence length="652" mass="69626">MLVLLCVAIGAQAADDNPALLAPVFQDHTVLQRDRPIPVWGHAQPGAQVQVDFAGEHVTARADKHGDWQAQLPTQKAGGPYTLQVHSGTATQTANDILIGDVWLCSGQSNMELPVRRTLNADGEIGEAHNDSIRMLRVPQTATPAAQDSFSGAAPWLPATSENVPNFSAACYYFARELQKTEKVPQGLINASLGGSRIEAWLDAASLRGAGGYDEALDVLATYANDPQAANATWGEIWARWWRALPDTAKGEPAASDEPWRPGASNDGWHEAPHAMGDYQQWGLPELASFNGMLWYRTTVKLTAAQAAQASTLWLGNVDEVDETWVNGRGVGSSYGGADRRYTLPNGLLHAGDNVIVVNALNTYAGGGIIGPASTRALHFADGSSVPLDDAGWQYRKVPLAAGTPPLAPWLSASGKTTLYNGMIAPLGHYGLRGALWYQGESNTGEAGNYRKMLEALRDELRARFGANLPLLIVQIANYGAVPTHPVVSGSAALREAQRLVAQEDAHSGIAITIDIGEHSDIHPANKQELGRRLARAARHVVYGEALTPSGPIPLSSRHEGDAVVVSFGDISGKLLAHGGDDLLGFELCGTQDDSCRSAHAEIRNDHEVILHASVPAATRVRYAWADSPLVNLYDEAGLPAGPFQLDFSATH</sequence>
<dbReference type="Proteomes" id="UP000267077">
    <property type="component" value="Unassembled WGS sequence"/>
</dbReference>
<dbReference type="AlphaFoldDB" id="A0A3S0RSX7"/>
<dbReference type="Gene3D" id="2.60.40.10">
    <property type="entry name" value="Immunoglobulins"/>
    <property type="match status" value="1"/>
</dbReference>
<evidence type="ECO:0000256" key="1">
    <source>
        <dbReference type="ARBA" id="ARBA00022801"/>
    </source>
</evidence>
<evidence type="ECO:0000259" key="4">
    <source>
        <dbReference type="Pfam" id="PF03629"/>
    </source>
</evidence>
<dbReference type="InterPro" id="IPR013783">
    <property type="entry name" value="Ig-like_fold"/>
</dbReference>
<evidence type="ECO:0000256" key="3">
    <source>
        <dbReference type="SAM" id="MobiDB-lite"/>
    </source>
</evidence>
<comment type="caution">
    <text evidence="6">The sequence shown here is derived from an EMBL/GenBank/DDBJ whole genome shotgun (WGS) entry which is preliminary data.</text>
</comment>
<dbReference type="InterPro" id="IPR039329">
    <property type="entry name" value="SIAE"/>
</dbReference>
<keyword evidence="2" id="KW-0326">Glycosidase</keyword>
<dbReference type="GO" id="GO:0001681">
    <property type="term" value="F:sialate O-acetylesterase activity"/>
    <property type="evidence" value="ECO:0007669"/>
    <property type="project" value="InterPro"/>
</dbReference>